<evidence type="ECO:0000256" key="1">
    <source>
        <dbReference type="SAM" id="MobiDB-lite"/>
    </source>
</evidence>
<feature type="compositionally biased region" description="Basic and acidic residues" evidence="1">
    <location>
        <begin position="61"/>
        <end position="76"/>
    </location>
</feature>
<keyword evidence="5" id="KW-1185">Reference proteome</keyword>
<dbReference type="Gramene" id="Pp3c26_11890V3.7">
    <property type="protein sequence ID" value="Pp3c26_11890V3.7"/>
    <property type="gene ID" value="Pp3c26_11890"/>
</dbReference>
<name>A0A7I4CRK3_PHYPA</name>
<dbReference type="InParanoid" id="A0A7I4CRK3"/>
<dbReference type="Pfam" id="PF14389">
    <property type="entry name" value="Lzipper-MIP1"/>
    <property type="match status" value="1"/>
</dbReference>
<dbReference type="Pfam" id="PF04784">
    <property type="entry name" value="DUF547"/>
    <property type="match status" value="1"/>
</dbReference>
<dbReference type="AlphaFoldDB" id="A0A7I4CRK3"/>
<dbReference type="PANTHER" id="PTHR23054">
    <property type="entry name" value="TERNARY COMPLEX FACTOR MIP1, LEUCINE-ZIPPER-RELATED"/>
    <property type="match status" value="1"/>
</dbReference>
<gene>
    <name evidence="4" type="primary">LOC112277929</name>
</gene>
<accession>A0A7I4CRK3</accession>
<sequence length="920" mass="102118">MSTTYPIECSSRFRKSHCSSSGGGSSSSGSGIEMKRSLPVSTSYGGSSPSPRDNVVISSSDRGDERESGFKTDKNGQSRRMKARPRTRANGGEHLDDVSYSKTFERLVQLSELEEEVLLLHKRLAVELELRAALESALGLASRNLTNLPRHIPIYAQELLANITLLEVAVLKLEEQFSVLQSEVGHARTEREIAELRHSSAQSAIFRLKDSNLRFVSSGFNGTLQNDHTFGLPGTAPEPQNQHLSAVATPVSMRSNPTFGVSTIEQESGLHKPQESLKDLRIASPEFPEGDHETISPWYLPHACDLINDGRGLRLDSLWKHNPLEEEEHWIPLNERHPKAIFDDVDSSASQDFNRDHYLAPVPSASHEDSSCFSPAITAKPLREQGPYMVGIAKADGISFLPVAEVLWKPSTVKPSAFSKGFKNEIPVTAALATKPDSWSFTSEDDHPRFENGCISNTIVTKDQSWAQIAETPSVDERGRKNRIGILKVREMRRQGTLVKNSEKGKSGGIPFPINSPVHTEGQNENGYEIQKTPEIEKNFDLFASFKKPNELSELMVRCMISIYRQLAHSNIKTKVSPTSTSTPKTNPSASSLAESSFLSVARSPLVDLRSKTVLGNDDSPDPFKARDKIPWADIGPYAHVLEVSWLSVGKDQLEFAADALRTFKKLVEQLSKVDPSHLKHEEKLAFWINLYNTLLMHAYLAYGIPKSDVKFLALLQKAAYTVGGYSFNAATMAFCLLRSKSTAHRSQLCGLTTEGGLNTFSVIQTILKDLHKNNLTKNQSKFGIDHPESLVSFGLCSGTRSSPVVRVYTSEHVKSQLEGALLDYTRAAVGISTKGRLLVPKLLHDYARQCVEDADLLDWICHLLPSNQVAVVFECIQQRRHRILGSRNFTTLPYDFTFRYLFPAEAGSKWSNSQQATMK</sequence>
<feature type="domain" description="Ternary complex factor MIP1 leucine-zipper" evidence="3">
    <location>
        <begin position="111"/>
        <end position="183"/>
    </location>
</feature>
<feature type="domain" description="DUF547" evidence="2">
    <location>
        <begin position="677"/>
        <end position="825"/>
    </location>
</feature>
<reference evidence="4 5" key="2">
    <citation type="journal article" date="2018" name="Plant J.">
        <title>The Physcomitrella patens chromosome-scale assembly reveals moss genome structure and evolution.</title>
        <authorList>
            <person name="Lang D."/>
            <person name="Ullrich K.K."/>
            <person name="Murat F."/>
            <person name="Fuchs J."/>
            <person name="Jenkins J."/>
            <person name="Haas F.B."/>
            <person name="Piednoel M."/>
            <person name="Gundlach H."/>
            <person name="Van Bel M."/>
            <person name="Meyberg R."/>
            <person name="Vives C."/>
            <person name="Morata J."/>
            <person name="Symeonidi A."/>
            <person name="Hiss M."/>
            <person name="Muchero W."/>
            <person name="Kamisugi Y."/>
            <person name="Saleh O."/>
            <person name="Blanc G."/>
            <person name="Decker E.L."/>
            <person name="van Gessel N."/>
            <person name="Grimwood J."/>
            <person name="Hayes R.D."/>
            <person name="Graham S.W."/>
            <person name="Gunter L.E."/>
            <person name="McDaniel S.F."/>
            <person name="Hoernstein S.N.W."/>
            <person name="Larsson A."/>
            <person name="Li F.W."/>
            <person name="Perroud P.F."/>
            <person name="Phillips J."/>
            <person name="Ranjan P."/>
            <person name="Rokshar D.S."/>
            <person name="Rothfels C.J."/>
            <person name="Schneider L."/>
            <person name="Shu S."/>
            <person name="Stevenson D.W."/>
            <person name="Thummler F."/>
            <person name="Tillich M."/>
            <person name="Villarreal Aguilar J.C."/>
            <person name="Widiez T."/>
            <person name="Wong G.K."/>
            <person name="Wymore A."/>
            <person name="Zhang Y."/>
            <person name="Zimmer A.D."/>
            <person name="Quatrano R.S."/>
            <person name="Mayer K.F.X."/>
            <person name="Goodstein D."/>
            <person name="Casacuberta J.M."/>
            <person name="Vandepoele K."/>
            <person name="Reski R."/>
            <person name="Cuming A.C."/>
            <person name="Tuskan G.A."/>
            <person name="Maumus F."/>
            <person name="Salse J."/>
            <person name="Schmutz J."/>
            <person name="Rensing S.A."/>
        </authorList>
    </citation>
    <scope>NUCLEOTIDE SEQUENCE [LARGE SCALE GENOMIC DNA]</scope>
    <source>
        <strain evidence="4 5">cv. Gransden 2004</strain>
    </source>
</reference>
<evidence type="ECO:0008006" key="6">
    <source>
        <dbReference type="Google" id="ProtNLM"/>
    </source>
</evidence>
<feature type="compositionally biased region" description="Polar residues" evidence="1">
    <location>
        <begin position="39"/>
        <end position="60"/>
    </location>
</feature>
<dbReference type="KEGG" id="ppp:112277929"/>
<evidence type="ECO:0000313" key="5">
    <source>
        <dbReference type="Proteomes" id="UP000006727"/>
    </source>
</evidence>
<dbReference type="InterPro" id="IPR025757">
    <property type="entry name" value="MIP1_Leuzipper"/>
</dbReference>
<protein>
    <recommendedName>
        <fullName evidence="6">DUF547 domain-containing protein</fullName>
    </recommendedName>
</protein>
<dbReference type="EMBL" id="ABEU02000026">
    <property type="status" value="NOT_ANNOTATED_CDS"/>
    <property type="molecule type" value="Genomic_DNA"/>
</dbReference>
<organism evidence="4 5">
    <name type="scientific">Physcomitrium patens</name>
    <name type="common">Spreading-leaved earth moss</name>
    <name type="synonym">Physcomitrella patens</name>
    <dbReference type="NCBI Taxonomy" id="3218"/>
    <lineage>
        <taxon>Eukaryota</taxon>
        <taxon>Viridiplantae</taxon>
        <taxon>Streptophyta</taxon>
        <taxon>Embryophyta</taxon>
        <taxon>Bryophyta</taxon>
        <taxon>Bryophytina</taxon>
        <taxon>Bryopsida</taxon>
        <taxon>Funariidae</taxon>
        <taxon>Funariales</taxon>
        <taxon>Funariaceae</taxon>
        <taxon>Physcomitrium</taxon>
    </lineage>
</organism>
<dbReference type="InterPro" id="IPR006869">
    <property type="entry name" value="DUF547"/>
</dbReference>
<feature type="compositionally biased region" description="Basic residues" evidence="1">
    <location>
        <begin position="77"/>
        <end position="87"/>
    </location>
</feature>
<evidence type="ECO:0000259" key="3">
    <source>
        <dbReference type="Pfam" id="PF14389"/>
    </source>
</evidence>
<feature type="region of interest" description="Disordered" evidence="1">
    <location>
        <begin position="1"/>
        <end position="95"/>
    </location>
</feature>
<proteinExistence type="predicted"/>
<feature type="region of interest" description="Disordered" evidence="1">
    <location>
        <begin position="501"/>
        <end position="523"/>
    </location>
</feature>
<evidence type="ECO:0000313" key="4">
    <source>
        <dbReference type="EnsemblPlants" id="Pp3c26_11890V3.7"/>
    </source>
</evidence>
<dbReference type="EnsemblPlants" id="Pp3c26_11890V3.7">
    <property type="protein sequence ID" value="Pp3c26_11890V3.7"/>
    <property type="gene ID" value="Pp3c26_11890"/>
</dbReference>
<reference evidence="4 5" key="1">
    <citation type="journal article" date="2008" name="Science">
        <title>The Physcomitrella genome reveals evolutionary insights into the conquest of land by plants.</title>
        <authorList>
            <person name="Rensing S."/>
            <person name="Lang D."/>
            <person name="Zimmer A."/>
            <person name="Terry A."/>
            <person name="Salamov A."/>
            <person name="Shapiro H."/>
            <person name="Nishiyama T."/>
            <person name="Perroud P.-F."/>
            <person name="Lindquist E."/>
            <person name="Kamisugi Y."/>
            <person name="Tanahashi T."/>
            <person name="Sakakibara K."/>
            <person name="Fujita T."/>
            <person name="Oishi K."/>
            <person name="Shin-I T."/>
            <person name="Kuroki Y."/>
            <person name="Toyoda A."/>
            <person name="Suzuki Y."/>
            <person name="Hashimoto A."/>
            <person name="Yamaguchi K."/>
            <person name="Sugano A."/>
            <person name="Kohara Y."/>
            <person name="Fujiyama A."/>
            <person name="Anterola A."/>
            <person name="Aoki S."/>
            <person name="Ashton N."/>
            <person name="Barbazuk W.B."/>
            <person name="Barker E."/>
            <person name="Bennetzen J."/>
            <person name="Bezanilla M."/>
            <person name="Blankenship R."/>
            <person name="Cho S.H."/>
            <person name="Dutcher S."/>
            <person name="Estelle M."/>
            <person name="Fawcett J.A."/>
            <person name="Gundlach H."/>
            <person name="Hanada K."/>
            <person name="Heyl A."/>
            <person name="Hicks K.A."/>
            <person name="Hugh J."/>
            <person name="Lohr M."/>
            <person name="Mayer K."/>
            <person name="Melkozernov A."/>
            <person name="Murata T."/>
            <person name="Nelson D."/>
            <person name="Pils B."/>
            <person name="Prigge M."/>
            <person name="Reiss B."/>
            <person name="Renner T."/>
            <person name="Rombauts S."/>
            <person name="Rushton P."/>
            <person name="Sanderfoot A."/>
            <person name="Schween G."/>
            <person name="Shiu S.-H."/>
            <person name="Stueber K."/>
            <person name="Theodoulou F.L."/>
            <person name="Tu H."/>
            <person name="Van de Peer Y."/>
            <person name="Verrier P.J."/>
            <person name="Waters E."/>
            <person name="Wood A."/>
            <person name="Yang L."/>
            <person name="Cove D."/>
            <person name="Cuming A."/>
            <person name="Hasebe M."/>
            <person name="Lucas S."/>
            <person name="Mishler D.B."/>
            <person name="Reski R."/>
            <person name="Grigoriev I."/>
            <person name="Quatrano R.S."/>
            <person name="Boore J.L."/>
        </authorList>
    </citation>
    <scope>NUCLEOTIDE SEQUENCE [LARGE SCALE GENOMIC DNA]</scope>
    <source>
        <strain evidence="4 5">cv. Gransden 2004</strain>
    </source>
</reference>
<dbReference type="PANTHER" id="PTHR23054:SF53">
    <property type="entry name" value="OS06G0704100 PROTEIN"/>
    <property type="match status" value="1"/>
</dbReference>
<dbReference type="Proteomes" id="UP000006727">
    <property type="component" value="Chromosome 26"/>
</dbReference>
<dbReference type="GeneID" id="112277929"/>
<dbReference type="FunCoup" id="A0A7I4CRK3">
    <property type="interactions" value="695"/>
</dbReference>
<dbReference type="RefSeq" id="XP_024366557.1">
    <property type="nucleotide sequence ID" value="XM_024510789.2"/>
</dbReference>
<reference evidence="4" key="3">
    <citation type="submission" date="2020-12" db="UniProtKB">
        <authorList>
            <consortium name="EnsemblPlants"/>
        </authorList>
    </citation>
    <scope>IDENTIFICATION</scope>
</reference>
<evidence type="ECO:0000259" key="2">
    <source>
        <dbReference type="Pfam" id="PF04784"/>
    </source>
</evidence>